<dbReference type="EMBL" id="AY879342">
    <property type="protein sequence ID" value="AAW64863.1"/>
    <property type="molecule type" value="Genomic_DNA"/>
</dbReference>
<keyword evidence="4" id="KW-0614">Plasmid</keyword>
<feature type="domain" description="Transposase TnpC homeodomain" evidence="3">
    <location>
        <begin position="25"/>
        <end position="118"/>
    </location>
</feature>
<dbReference type="Pfam" id="PF13005">
    <property type="entry name" value="zf-IS66"/>
    <property type="match status" value="1"/>
</dbReference>
<reference evidence="4" key="1">
    <citation type="journal article" date="2006" name="Sci. China, Ser. C, Life Sci.">
        <title>Comparison of the virulence plasmid genomes of two strains of Shigella which lost the ability to bind Congo red.</title>
        <authorList>
            <person name="Xiong Z."/>
            <person name="Tang X."/>
            <person name="Yang F."/>
            <person name="Zhang X."/>
            <person name="Yang J."/>
            <person name="Chen L."/>
            <person name="Nie H."/>
            <person name="Yan Y."/>
            <person name="Jiang Y."/>
            <person name="Wang J."/>
            <person name="Xue Y."/>
            <person name="Xu X."/>
            <person name="Zhu Y."/>
            <person name="Dong J."/>
            <person name="An L."/>
            <person name="Wang X."/>
            <person name="Jin Q."/>
        </authorList>
    </citation>
    <scope>NUCLEOTIDE SEQUENCE</scope>
    <source>
        <plasmid evidence="4">pSF5</plasmid>
    </source>
</reference>
<evidence type="ECO:0000259" key="3">
    <source>
        <dbReference type="Pfam" id="PF13007"/>
    </source>
</evidence>
<accession>Q2TH60</accession>
<dbReference type="InterPro" id="IPR024463">
    <property type="entry name" value="Transposase_TnpC_homeodom"/>
</dbReference>
<feature type="region of interest" description="Disordered" evidence="1">
    <location>
        <begin position="67"/>
        <end position="123"/>
    </location>
</feature>
<dbReference type="PANTHER" id="PTHR33678">
    <property type="entry name" value="BLL1576 PROTEIN"/>
    <property type="match status" value="1"/>
</dbReference>
<name>Q2TH60_SHIFL</name>
<geneLocation type="plasmid" evidence="4">
    <name>pSF5</name>
</geneLocation>
<organism evidence="4">
    <name type="scientific">Shigella flexneri</name>
    <dbReference type="NCBI Taxonomy" id="623"/>
    <lineage>
        <taxon>Bacteria</taxon>
        <taxon>Pseudomonadati</taxon>
        <taxon>Pseudomonadota</taxon>
        <taxon>Gammaproteobacteria</taxon>
        <taxon>Enterobacterales</taxon>
        <taxon>Enterobacteriaceae</taxon>
        <taxon>Shigella</taxon>
    </lineage>
</organism>
<dbReference type="PANTHER" id="PTHR33678:SF1">
    <property type="entry name" value="BLL1576 PROTEIN"/>
    <property type="match status" value="1"/>
</dbReference>
<dbReference type="AlphaFoldDB" id="Q2TH60"/>
<evidence type="ECO:0000256" key="1">
    <source>
        <dbReference type="SAM" id="MobiDB-lite"/>
    </source>
</evidence>
<evidence type="ECO:0000313" key="4">
    <source>
        <dbReference type="EMBL" id="AAW64863.1"/>
    </source>
</evidence>
<feature type="domain" description="Transposase IS66 zinc-finger binding" evidence="2">
    <location>
        <begin position="125"/>
        <end position="169"/>
    </location>
</feature>
<dbReference type="Pfam" id="PF13007">
    <property type="entry name" value="LZ_Tnp_IS66"/>
    <property type="match status" value="1"/>
</dbReference>
<evidence type="ECO:0000259" key="2">
    <source>
        <dbReference type="Pfam" id="PF13005"/>
    </source>
</evidence>
<gene>
    <name evidence="4" type="ORF">SFLP104</name>
</gene>
<dbReference type="Gene3D" id="1.10.287.1490">
    <property type="match status" value="1"/>
</dbReference>
<sequence>MLRKQQSRLRQYACQVAGYEQEIERLKAQLDRLRRMLFGQSSEKKRHKLENQIRQAEKRLSELENRLNTARNLLEDASSVTDSPDTSPPSENPIASKPESPGRKSSRKPLPAELPRETHRLLPAETSCPACGGVLKEMGETISEQLDIINTAFKVIETIRPKLACSRCDVIGTTSS</sequence>
<dbReference type="InterPro" id="IPR052344">
    <property type="entry name" value="Transposase-related"/>
</dbReference>
<dbReference type="InterPro" id="IPR024474">
    <property type="entry name" value="Znf_dom_IS66"/>
</dbReference>
<protein>
    <submittedName>
        <fullName evidence="4">ISSfl4 ORF3</fullName>
    </submittedName>
</protein>
<proteinExistence type="predicted"/>